<dbReference type="RefSeq" id="XP_031850960.1">
    <property type="nucleotide sequence ID" value="XM_031995069.1"/>
</dbReference>
<keyword evidence="1" id="KW-0472">Membrane</keyword>
<feature type="transmembrane region" description="Helical" evidence="1">
    <location>
        <begin position="45"/>
        <end position="65"/>
    </location>
</feature>
<proteinExistence type="predicted"/>
<dbReference type="AlphaFoldDB" id="A0A5E8AZW2"/>
<keyword evidence="1" id="KW-1133">Transmembrane helix</keyword>
<evidence type="ECO:0000313" key="2">
    <source>
        <dbReference type="EMBL" id="VVT44225.1"/>
    </source>
</evidence>
<dbReference type="PANTHER" id="PTHR37849">
    <property type="entry name" value="YALI0E11605P"/>
    <property type="match status" value="1"/>
</dbReference>
<keyword evidence="1" id="KW-0812">Transmembrane</keyword>
<protein>
    <submittedName>
        <fullName evidence="2">Uncharacterized protein</fullName>
    </submittedName>
</protein>
<dbReference type="EMBL" id="CABVLU010000001">
    <property type="protein sequence ID" value="VVT44225.1"/>
    <property type="molecule type" value="Genomic_DNA"/>
</dbReference>
<reference evidence="2 3" key="1">
    <citation type="submission" date="2019-09" db="EMBL/GenBank/DDBJ databases">
        <authorList>
            <person name="Brejova B."/>
        </authorList>
    </citation>
    <scope>NUCLEOTIDE SEQUENCE [LARGE SCALE GENOMIC DNA]</scope>
</reference>
<dbReference type="GeneID" id="43579169"/>
<dbReference type="Proteomes" id="UP000398389">
    <property type="component" value="Unassembled WGS sequence"/>
</dbReference>
<evidence type="ECO:0000313" key="3">
    <source>
        <dbReference type="Proteomes" id="UP000398389"/>
    </source>
</evidence>
<name>A0A5E8AZW2_9ASCO</name>
<keyword evidence="3" id="KW-1185">Reference proteome</keyword>
<dbReference type="OrthoDB" id="5331396at2759"/>
<evidence type="ECO:0000256" key="1">
    <source>
        <dbReference type="SAM" id="Phobius"/>
    </source>
</evidence>
<gene>
    <name evidence="2" type="ORF">SAPINGB_P000345</name>
</gene>
<accession>A0A5E8AZW2</accession>
<sequence>MLRQSARSVMSVAGRRFNSTAAAAPAPAPVSVNIKKTKKVGAFRGGFVGFLVGTVLTGAATYTYLLDEYRAANNAVVGEVVSLNQSVSRLEAHVKQLESQIKK</sequence>
<organism evidence="2 3">
    <name type="scientific">Magnusiomyces paraingens</name>
    <dbReference type="NCBI Taxonomy" id="2606893"/>
    <lineage>
        <taxon>Eukaryota</taxon>
        <taxon>Fungi</taxon>
        <taxon>Dikarya</taxon>
        <taxon>Ascomycota</taxon>
        <taxon>Saccharomycotina</taxon>
        <taxon>Dipodascomycetes</taxon>
        <taxon>Dipodascales</taxon>
        <taxon>Dipodascaceae</taxon>
        <taxon>Magnusiomyces</taxon>
    </lineage>
</organism>
<dbReference type="PANTHER" id="PTHR37849:SF1">
    <property type="entry name" value="YALI0E11605P"/>
    <property type="match status" value="1"/>
</dbReference>